<evidence type="ECO:0000259" key="2">
    <source>
        <dbReference type="Pfam" id="PF08501"/>
    </source>
</evidence>
<dbReference type="Gene3D" id="3.40.50.10860">
    <property type="entry name" value="Leucine Dehydrogenase, chain A, domain 1"/>
    <property type="match status" value="1"/>
</dbReference>
<dbReference type="EMBL" id="CAEZUB010000035">
    <property type="protein sequence ID" value="CAB4588107.1"/>
    <property type="molecule type" value="Genomic_DNA"/>
</dbReference>
<dbReference type="Pfam" id="PF08501">
    <property type="entry name" value="Shikimate_dh_N"/>
    <property type="match status" value="1"/>
</dbReference>
<dbReference type="InterPro" id="IPR036291">
    <property type="entry name" value="NAD(P)-bd_dom_sf"/>
</dbReference>
<dbReference type="GO" id="GO:0004764">
    <property type="term" value="F:shikimate 3-dehydrogenase (NADP+) activity"/>
    <property type="evidence" value="ECO:0007669"/>
    <property type="project" value="InterPro"/>
</dbReference>
<protein>
    <submittedName>
        <fullName evidence="3">Unannotated protein</fullName>
    </submittedName>
</protein>
<evidence type="ECO:0000313" key="3">
    <source>
        <dbReference type="EMBL" id="CAB4588107.1"/>
    </source>
</evidence>
<dbReference type="SUPFAM" id="SSF53223">
    <property type="entry name" value="Aminoacid dehydrogenase-like, N-terminal domain"/>
    <property type="match status" value="1"/>
</dbReference>
<dbReference type="InterPro" id="IPR006151">
    <property type="entry name" value="Shikm_DH/Glu-tRNA_Rdtase"/>
</dbReference>
<sequence>MTMDIGGSFRHELTGSFSQGSDSNPTVAMVEASYKANNLHYRYVNCEVNPNQLEAAVQGARAMNWRGFNCSIPHKVEVIKFLDGLGESASLIGAVNCAVNRDGKLIGENTDGKGFLKSFLEITPATGKTIVLLGAGGAARAIAVELALAGAAKFYVVNRSRARGEELVALLNDKTSATAEFVEWNKTYSIPQDAEVVINSTSMGMVNTEGKQDIDFDSIRPGTLAADVIVNPPQTYFLDEAAKRGATTLQGLGMVVNQAVIGIKYWTGVDVDAKDLNDELLRVLGLA</sequence>
<gene>
    <name evidence="3" type="ORF">UFOPK1775_00463</name>
</gene>
<dbReference type="InterPro" id="IPR046346">
    <property type="entry name" value="Aminoacid_DH-like_N_sf"/>
</dbReference>
<dbReference type="UniPathway" id="UPA00053">
    <property type="reaction ID" value="UER00087"/>
</dbReference>
<evidence type="ECO:0000259" key="1">
    <source>
        <dbReference type="Pfam" id="PF01488"/>
    </source>
</evidence>
<reference evidence="3" key="1">
    <citation type="submission" date="2020-05" db="EMBL/GenBank/DDBJ databases">
        <authorList>
            <person name="Chiriac C."/>
            <person name="Salcher M."/>
            <person name="Ghai R."/>
            <person name="Kavagutti S V."/>
        </authorList>
    </citation>
    <scope>NUCLEOTIDE SEQUENCE</scope>
</reference>
<accession>A0A6J6FI74</accession>
<dbReference type="PANTHER" id="PTHR21089:SF1">
    <property type="entry name" value="BIFUNCTIONAL 3-DEHYDROQUINATE DEHYDRATASE_SHIKIMATE DEHYDROGENASE, CHLOROPLASTIC"/>
    <property type="match status" value="1"/>
</dbReference>
<dbReference type="InterPro" id="IPR013708">
    <property type="entry name" value="Shikimate_DH-bd_N"/>
</dbReference>
<dbReference type="GO" id="GO:0019632">
    <property type="term" value="P:shikimate metabolic process"/>
    <property type="evidence" value="ECO:0007669"/>
    <property type="project" value="TreeGrafter"/>
</dbReference>
<dbReference type="InterPro" id="IPR022893">
    <property type="entry name" value="Shikimate_DH_fam"/>
</dbReference>
<dbReference type="AlphaFoldDB" id="A0A6J6FI74"/>
<dbReference type="Gene3D" id="3.40.50.720">
    <property type="entry name" value="NAD(P)-binding Rossmann-like Domain"/>
    <property type="match status" value="1"/>
</dbReference>
<feature type="domain" description="Shikimate dehydrogenase substrate binding N-terminal" evidence="2">
    <location>
        <begin position="28"/>
        <end position="97"/>
    </location>
</feature>
<dbReference type="SUPFAM" id="SSF51735">
    <property type="entry name" value="NAD(P)-binding Rossmann-fold domains"/>
    <property type="match status" value="1"/>
</dbReference>
<organism evidence="3">
    <name type="scientific">freshwater metagenome</name>
    <dbReference type="NCBI Taxonomy" id="449393"/>
    <lineage>
        <taxon>unclassified sequences</taxon>
        <taxon>metagenomes</taxon>
        <taxon>ecological metagenomes</taxon>
    </lineage>
</organism>
<dbReference type="HAMAP" id="MF_00222">
    <property type="entry name" value="Shikimate_DH_AroE"/>
    <property type="match status" value="1"/>
</dbReference>
<dbReference type="GO" id="GO:0009423">
    <property type="term" value="P:chorismate biosynthetic process"/>
    <property type="evidence" value="ECO:0007669"/>
    <property type="project" value="UniProtKB-UniPathway"/>
</dbReference>
<proteinExistence type="inferred from homology"/>
<dbReference type="CDD" id="cd01065">
    <property type="entry name" value="NAD_bind_Shikimate_DH"/>
    <property type="match status" value="1"/>
</dbReference>
<dbReference type="PANTHER" id="PTHR21089">
    <property type="entry name" value="SHIKIMATE DEHYDROGENASE"/>
    <property type="match status" value="1"/>
</dbReference>
<name>A0A6J6FI74_9ZZZZ</name>
<dbReference type="Pfam" id="PF01488">
    <property type="entry name" value="Shikimate_DH"/>
    <property type="match status" value="1"/>
</dbReference>
<feature type="domain" description="Quinate/shikimate 5-dehydrogenase/glutamyl-tRNA reductase" evidence="1">
    <location>
        <begin position="126"/>
        <end position="202"/>
    </location>
</feature>